<evidence type="ECO:0000313" key="2">
    <source>
        <dbReference type="EMBL" id="PVH20135.1"/>
    </source>
</evidence>
<dbReference type="VEuPathDB" id="FungiDB:CXQ85_001915"/>
<dbReference type="GeneID" id="37007246"/>
<feature type="region of interest" description="Disordered" evidence="1">
    <location>
        <begin position="268"/>
        <end position="334"/>
    </location>
</feature>
<keyword evidence="3" id="KW-1185">Reference proteome</keyword>
<dbReference type="EMBL" id="PKFO01000003">
    <property type="protein sequence ID" value="PVH20135.1"/>
    <property type="molecule type" value="Genomic_DNA"/>
</dbReference>
<feature type="compositionally biased region" description="Polar residues" evidence="1">
    <location>
        <begin position="104"/>
        <end position="116"/>
    </location>
</feature>
<proteinExistence type="predicted"/>
<sequence length="425" mass="44629">MNTLKQSTAANSSSSPAQDMSTGKTHTHSRTPSRSKPQLKKDDLEKIAKELKQKLSKASVTAKQSMSSSAVSKAQPPDSPVSQTSLPKSSPLKSYYMWKRQMANGRSPNVTSSPSLVSPDGRSPTSTKPSVFLASSPTRGPRKASTSSVTDDEPNDSPIKRRRATSGAAIRNPAPHMVLKEINGGPATPSDAPSKALNPSPVLTSNPSKGNTVSQQNPQTTPTLAKKSLSSQSQSALLKTPTQSRRASVYNDDEGADLLMYLATSPSPAKPAYSNTPRASTAPNGSANHNFLMAKPTSTGASFISPPPPLTPKRPLHSTARTPQNRLTPSFGLSGGAGVPGSALPSAGLALTPAGFNMGDYVNFFTPSPGGAQSGQVHQSANRNLLRTPDFVGLMQQKTRVDGKMINFDKVGLFGSQSNPESSKE</sequence>
<feature type="compositionally biased region" description="Polar residues" evidence="1">
    <location>
        <begin position="1"/>
        <end position="24"/>
    </location>
</feature>
<evidence type="ECO:0000256" key="1">
    <source>
        <dbReference type="SAM" id="MobiDB-lite"/>
    </source>
</evidence>
<feature type="compositionally biased region" description="Basic and acidic residues" evidence="1">
    <location>
        <begin position="39"/>
        <end position="53"/>
    </location>
</feature>
<dbReference type="Proteomes" id="UP000244309">
    <property type="component" value="Unassembled WGS sequence"/>
</dbReference>
<feature type="compositionally biased region" description="Low complexity" evidence="1">
    <location>
        <begin position="224"/>
        <end position="239"/>
    </location>
</feature>
<comment type="caution">
    <text evidence="2">The sequence shown here is derived from an EMBL/GenBank/DDBJ whole genome shotgun (WGS) entry which is preliminary data.</text>
</comment>
<dbReference type="AlphaFoldDB" id="A0A2V1AQR5"/>
<evidence type="ECO:0000313" key="3">
    <source>
        <dbReference type="Proteomes" id="UP000244309"/>
    </source>
</evidence>
<reference evidence="2 3" key="1">
    <citation type="submission" date="2017-12" db="EMBL/GenBank/DDBJ databases">
        <title>Genome Sequence of a Multidrug-Resistant Candida haemulonii Isolate from a Patient with Chronic Leg Ulcers in Israel.</title>
        <authorList>
            <person name="Chow N.A."/>
            <person name="Gade L."/>
            <person name="Batra D."/>
            <person name="Rowe L.A."/>
            <person name="Ben-Ami R."/>
            <person name="Loparev V.N."/>
            <person name="Litvintseva A.P."/>
        </authorList>
    </citation>
    <scope>NUCLEOTIDE SEQUENCE [LARGE SCALE GENOMIC DNA]</scope>
    <source>
        <strain evidence="2 3">B11899</strain>
    </source>
</reference>
<organism evidence="2 3">
    <name type="scientific">Candidozyma haemuli</name>
    <dbReference type="NCBI Taxonomy" id="45357"/>
    <lineage>
        <taxon>Eukaryota</taxon>
        <taxon>Fungi</taxon>
        <taxon>Dikarya</taxon>
        <taxon>Ascomycota</taxon>
        <taxon>Saccharomycotina</taxon>
        <taxon>Pichiomycetes</taxon>
        <taxon>Metschnikowiaceae</taxon>
        <taxon>Candidozyma</taxon>
    </lineage>
</organism>
<feature type="compositionally biased region" description="Polar residues" evidence="1">
    <location>
        <begin position="56"/>
        <end position="72"/>
    </location>
</feature>
<feature type="region of interest" description="Disordered" evidence="1">
    <location>
        <begin position="1"/>
        <end position="249"/>
    </location>
</feature>
<feature type="compositionally biased region" description="Polar residues" evidence="1">
    <location>
        <begin position="123"/>
        <end position="149"/>
    </location>
</feature>
<feature type="compositionally biased region" description="Polar residues" evidence="1">
    <location>
        <begin position="201"/>
        <end position="223"/>
    </location>
</feature>
<dbReference type="OrthoDB" id="2163387at2759"/>
<dbReference type="RefSeq" id="XP_025341075.1">
    <property type="nucleotide sequence ID" value="XM_025485610.1"/>
</dbReference>
<protein>
    <submittedName>
        <fullName evidence="2">Uncharacterized protein</fullName>
    </submittedName>
</protein>
<name>A0A2V1AQR5_9ASCO</name>
<feature type="compositionally biased region" description="Polar residues" evidence="1">
    <location>
        <begin position="273"/>
        <end position="289"/>
    </location>
</feature>
<feature type="compositionally biased region" description="Polar residues" evidence="1">
    <location>
        <begin position="80"/>
        <end position="92"/>
    </location>
</feature>
<gene>
    <name evidence="2" type="ORF">CXQ85_001915</name>
</gene>
<feature type="compositionally biased region" description="Polar residues" evidence="1">
    <location>
        <begin position="319"/>
        <end position="328"/>
    </location>
</feature>
<accession>A0A2V1AQR5</accession>